<feature type="compositionally biased region" description="Basic and acidic residues" evidence="9">
    <location>
        <begin position="354"/>
        <end position="364"/>
    </location>
</feature>
<evidence type="ECO:0000256" key="2">
    <source>
        <dbReference type="ARBA" id="ARBA00022737"/>
    </source>
</evidence>
<feature type="compositionally biased region" description="Basic residues" evidence="9">
    <location>
        <begin position="371"/>
        <end position="390"/>
    </location>
</feature>
<dbReference type="SUPFAM" id="SSF54928">
    <property type="entry name" value="RNA-binding domain, RBD"/>
    <property type="match status" value="1"/>
</dbReference>
<evidence type="ECO:0000256" key="7">
    <source>
        <dbReference type="PROSITE-ProRule" id="PRU00723"/>
    </source>
</evidence>
<keyword evidence="5 6" id="KW-0694">RNA-binding</keyword>
<evidence type="ECO:0000259" key="11">
    <source>
        <dbReference type="PROSITE" id="PS50103"/>
    </source>
</evidence>
<evidence type="ECO:0000256" key="4">
    <source>
        <dbReference type="ARBA" id="ARBA00022833"/>
    </source>
</evidence>
<dbReference type="PANTHER" id="PTHR12620">
    <property type="entry name" value="U2 SNRNP AUXILIARY FACTOR, SMALL SUBUNIT"/>
    <property type="match status" value="1"/>
</dbReference>
<dbReference type="EMBL" id="JAZGQO010000001">
    <property type="protein sequence ID" value="KAK6195831.1"/>
    <property type="molecule type" value="Genomic_DNA"/>
</dbReference>
<feature type="zinc finger region" description="C3H1-type" evidence="7">
    <location>
        <begin position="307"/>
        <end position="334"/>
    </location>
</feature>
<dbReference type="Pfam" id="PF00642">
    <property type="entry name" value="zf-CCCH"/>
    <property type="match status" value="1"/>
</dbReference>
<dbReference type="GO" id="GO:0089701">
    <property type="term" value="C:U2AF complex"/>
    <property type="evidence" value="ECO:0007669"/>
    <property type="project" value="InterPro"/>
</dbReference>
<comment type="caution">
    <text evidence="12">The sequence shown here is derived from an EMBL/GenBank/DDBJ whole genome shotgun (WGS) entry which is preliminary data.</text>
</comment>
<evidence type="ECO:0000256" key="9">
    <source>
        <dbReference type="SAM" id="MobiDB-lite"/>
    </source>
</evidence>
<feature type="coiled-coil region" evidence="8">
    <location>
        <begin position="96"/>
        <end position="144"/>
    </location>
</feature>
<evidence type="ECO:0000313" key="12">
    <source>
        <dbReference type="EMBL" id="KAK6195831.1"/>
    </source>
</evidence>
<feature type="compositionally biased region" description="Basic residues" evidence="9">
    <location>
        <begin position="466"/>
        <end position="485"/>
    </location>
</feature>
<dbReference type="AlphaFoldDB" id="A0AAN8KGW7"/>
<dbReference type="InterPro" id="IPR000571">
    <property type="entry name" value="Znf_CCCH"/>
</dbReference>
<evidence type="ECO:0000256" key="1">
    <source>
        <dbReference type="ARBA" id="ARBA00022723"/>
    </source>
</evidence>
<feature type="region of interest" description="Disordered" evidence="9">
    <location>
        <begin position="354"/>
        <end position="538"/>
    </location>
</feature>
<dbReference type="GO" id="GO:0000398">
    <property type="term" value="P:mRNA splicing, via spliceosome"/>
    <property type="evidence" value="ECO:0007669"/>
    <property type="project" value="InterPro"/>
</dbReference>
<feature type="compositionally biased region" description="Basic residues" evidence="9">
    <location>
        <begin position="403"/>
        <end position="449"/>
    </location>
</feature>
<sequence>MAIEKEVTQSSVVKHPDNMSVNCKKETNLSHKQWKKLKRKKKRVAEALLRAEQENDDNFESSSDSERRESEEKEREKQHQLFLERERLAQIVFLANKEKERKEKEYLEEQQKKIKEEWEELKKKEAEEREKRETEKDRQDALLKEATVHENKDAWHNPIAPVIYSSERPVNECPFFKKTGACKYGDSCSRSHDYPEESKTVLIPGMFSHFRLDQALIDEYDTDLSLEYEDKELYNSFIEFYEDVLPEFKSIGTVTQFKVCSNCAPHLRGNVYVSFKSIEEAQQAVMKFNGRWYAGRQLNCEYRNIALWKSAICGLFSQKSCPKGNICNFLHVFHNPRNEFRDADFDNYYGEQSYRHDRRPDYRNRNPPSSRRYRSRSRSRSRSRLKHRSRSERSRSRSERSRSRSHSNSRQRYSRHRSKSRSRYSNRKRSKSRSRYTRGRSRSNSKSRHYYRDRSYSSSDSESRRSVRNKKSKKSKKRKRSKSRSNSRLNFRSVSPHKHDSSINSDNIKNSGNSEPRSSGLNEPVNDCGGSNENGCESNNREIVDNVFVEAALDKDSINKKHRKHKKNKHKKKNNRSEKSQSSDSDEL</sequence>
<protein>
    <submittedName>
        <fullName evidence="12">Uncharacterized protein</fullName>
    </submittedName>
</protein>
<feature type="region of interest" description="Disordered" evidence="9">
    <location>
        <begin position="1"/>
        <end position="27"/>
    </location>
</feature>
<evidence type="ECO:0000256" key="6">
    <source>
        <dbReference type="PROSITE-ProRule" id="PRU00176"/>
    </source>
</evidence>
<keyword evidence="13" id="KW-1185">Reference proteome</keyword>
<accession>A0AAN8KGW7</accession>
<dbReference type="Pfam" id="PF00076">
    <property type="entry name" value="RRM_1"/>
    <property type="match status" value="1"/>
</dbReference>
<dbReference type="PROSITE" id="PS50102">
    <property type="entry name" value="RRM"/>
    <property type="match status" value="1"/>
</dbReference>
<feature type="compositionally biased region" description="Low complexity" evidence="9">
    <location>
        <begin position="502"/>
        <end position="514"/>
    </location>
</feature>
<dbReference type="InterPro" id="IPR035979">
    <property type="entry name" value="RBD_domain_sf"/>
</dbReference>
<dbReference type="PRINTS" id="PR01848">
    <property type="entry name" value="U2AUXFACTOR"/>
</dbReference>
<feature type="compositionally biased region" description="Basic and acidic residues" evidence="9">
    <location>
        <begin position="64"/>
        <end position="81"/>
    </location>
</feature>
<feature type="compositionally biased region" description="Basic residues" evidence="9">
    <location>
        <begin position="560"/>
        <end position="574"/>
    </location>
</feature>
<dbReference type="PROSITE" id="PS50103">
    <property type="entry name" value="ZF_C3H1"/>
    <property type="match status" value="2"/>
</dbReference>
<feature type="region of interest" description="Disordered" evidence="9">
    <location>
        <begin position="551"/>
        <end position="588"/>
    </location>
</feature>
<dbReference type="InterPro" id="IPR012677">
    <property type="entry name" value="Nucleotide-bd_a/b_plait_sf"/>
</dbReference>
<keyword evidence="4 7" id="KW-0862">Zinc</keyword>
<dbReference type="SMART" id="SM00361">
    <property type="entry name" value="RRM_1"/>
    <property type="match status" value="1"/>
</dbReference>
<dbReference type="Gene3D" id="3.30.70.330">
    <property type="match status" value="1"/>
</dbReference>
<dbReference type="GO" id="GO:0008270">
    <property type="term" value="F:zinc ion binding"/>
    <property type="evidence" value="ECO:0007669"/>
    <property type="project" value="UniProtKB-KW"/>
</dbReference>
<feature type="compositionally biased region" description="Basic and acidic residues" evidence="9">
    <location>
        <begin position="391"/>
        <end position="402"/>
    </location>
</feature>
<evidence type="ECO:0000256" key="3">
    <source>
        <dbReference type="ARBA" id="ARBA00022771"/>
    </source>
</evidence>
<dbReference type="SUPFAM" id="SSF90229">
    <property type="entry name" value="CCCH zinc finger"/>
    <property type="match status" value="1"/>
</dbReference>
<keyword evidence="1 7" id="KW-0479">Metal-binding</keyword>
<dbReference type="InterPro" id="IPR000504">
    <property type="entry name" value="RRM_dom"/>
</dbReference>
<dbReference type="InterPro" id="IPR003954">
    <property type="entry name" value="RRM_euk-type"/>
</dbReference>
<feature type="compositionally biased region" description="Basic and acidic residues" evidence="9">
    <location>
        <begin position="450"/>
        <end position="465"/>
    </location>
</feature>
<evidence type="ECO:0000313" key="13">
    <source>
        <dbReference type="Proteomes" id="UP001347796"/>
    </source>
</evidence>
<dbReference type="GO" id="GO:0003723">
    <property type="term" value="F:RNA binding"/>
    <property type="evidence" value="ECO:0007669"/>
    <property type="project" value="UniProtKB-UniRule"/>
</dbReference>
<dbReference type="InterPro" id="IPR009145">
    <property type="entry name" value="U2AF_small"/>
</dbReference>
<organism evidence="12 13">
    <name type="scientific">Patella caerulea</name>
    <name type="common">Rayed Mediterranean limpet</name>
    <dbReference type="NCBI Taxonomy" id="87958"/>
    <lineage>
        <taxon>Eukaryota</taxon>
        <taxon>Metazoa</taxon>
        <taxon>Spiralia</taxon>
        <taxon>Lophotrochozoa</taxon>
        <taxon>Mollusca</taxon>
        <taxon>Gastropoda</taxon>
        <taxon>Patellogastropoda</taxon>
        <taxon>Patelloidea</taxon>
        <taxon>Patellidae</taxon>
        <taxon>Patella</taxon>
    </lineage>
</organism>
<dbReference type="SMART" id="SM00356">
    <property type="entry name" value="ZnF_C3H1"/>
    <property type="match status" value="2"/>
</dbReference>
<feature type="domain" description="RRM" evidence="10">
    <location>
        <begin position="213"/>
        <end position="305"/>
    </location>
</feature>
<reference evidence="12 13" key="1">
    <citation type="submission" date="2024-01" db="EMBL/GenBank/DDBJ databases">
        <title>The genome of the rayed Mediterranean limpet Patella caerulea (Linnaeus, 1758).</title>
        <authorList>
            <person name="Anh-Thu Weber A."/>
            <person name="Halstead-Nussloch G."/>
        </authorList>
    </citation>
    <scope>NUCLEOTIDE SEQUENCE [LARGE SCALE GENOMIC DNA]</scope>
    <source>
        <strain evidence="12">AATW-2023a</strain>
        <tissue evidence="12">Whole specimen</tissue>
    </source>
</reference>
<gene>
    <name evidence="12" type="ORF">SNE40_001179</name>
</gene>
<keyword evidence="3 7" id="KW-0863">Zinc-finger</keyword>
<evidence type="ECO:0000256" key="8">
    <source>
        <dbReference type="SAM" id="Coils"/>
    </source>
</evidence>
<feature type="region of interest" description="Disordered" evidence="9">
    <location>
        <begin position="46"/>
        <end position="81"/>
    </location>
</feature>
<feature type="compositionally biased region" description="Low complexity" evidence="9">
    <location>
        <begin position="528"/>
        <end position="538"/>
    </location>
</feature>
<keyword evidence="8" id="KW-0175">Coiled coil</keyword>
<feature type="domain" description="C3H1-type" evidence="11">
    <location>
        <begin position="307"/>
        <end position="334"/>
    </location>
</feature>
<evidence type="ECO:0000259" key="10">
    <source>
        <dbReference type="PROSITE" id="PS50102"/>
    </source>
</evidence>
<evidence type="ECO:0000256" key="5">
    <source>
        <dbReference type="ARBA" id="ARBA00022884"/>
    </source>
</evidence>
<dbReference type="Proteomes" id="UP001347796">
    <property type="component" value="Unassembled WGS sequence"/>
</dbReference>
<feature type="domain" description="C3H1-type" evidence="11">
    <location>
        <begin position="167"/>
        <end position="195"/>
    </location>
</feature>
<keyword evidence="2" id="KW-0677">Repeat</keyword>
<feature type="zinc finger region" description="C3H1-type" evidence="7">
    <location>
        <begin position="167"/>
        <end position="195"/>
    </location>
</feature>
<name>A0AAN8KGW7_PATCE</name>
<dbReference type="InterPro" id="IPR036855">
    <property type="entry name" value="Znf_CCCH_sf"/>
</dbReference>
<dbReference type="CDD" id="cd12540">
    <property type="entry name" value="RRM_U2AFBPL"/>
    <property type="match status" value="1"/>
</dbReference>
<proteinExistence type="predicted"/>